<dbReference type="PROSITE" id="PS51257">
    <property type="entry name" value="PROKAR_LIPOPROTEIN"/>
    <property type="match status" value="1"/>
</dbReference>
<dbReference type="EMBL" id="CP060007">
    <property type="protein sequence ID" value="QNA44635.1"/>
    <property type="molecule type" value="Genomic_DNA"/>
</dbReference>
<protein>
    <recommendedName>
        <fullName evidence="3">Lipoprotein</fullName>
    </recommendedName>
</protein>
<dbReference type="RefSeq" id="WP_182802994.1">
    <property type="nucleotide sequence ID" value="NZ_CP060007.1"/>
</dbReference>
<gene>
    <name evidence="1" type="ORF">H4075_00110</name>
</gene>
<proteinExistence type="predicted"/>
<evidence type="ECO:0008006" key="3">
    <source>
        <dbReference type="Google" id="ProtNLM"/>
    </source>
</evidence>
<dbReference type="KEGG" id="lacs:H4075_00110"/>
<evidence type="ECO:0000313" key="1">
    <source>
        <dbReference type="EMBL" id="QNA44635.1"/>
    </source>
</evidence>
<keyword evidence="2" id="KW-1185">Reference proteome</keyword>
<organism evidence="1 2">
    <name type="scientific">Lacibacter sediminis</name>
    <dbReference type="NCBI Taxonomy" id="2760713"/>
    <lineage>
        <taxon>Bacteria</taxon>
        <taxon>Pseudomonadati</taxon>
        <taxon>Bacteroidota</taxon>
        <taxon>Chitinophagia</taxon>
        <taxon>Chitinophagales</taxon>
        <taxon>Chitinophagaceae</taxon>
        <taxon>Lacibacter</taxon>
    </lineage>
</organism>
<evidence type="ECO:0000313" key="2">
    <source>
        <dbReference type="Proteomes" id="UP000515344"/>
    </source>
</evidence>
<sequence length="381" mass="44080">MKQLLPILFIAITFAACRGSRSASYGDEKDLTTLISRLNKKGADDKIIADLQQVYNNAYTKSMQRLNNYQYDPAPEKWNKIIPELEGLHRMYETVSQSAYAVRLLKPANVYPQLISTKDSAAADYYQFAVEQLNLNTRENNKEAYYAFQRAQQYVPNYRDSRVKMKEAFDRSIVNVLINQIQYDQFGMGGNNWGWNQYANRDRQHQANIIRDLGGQSSTTNPARFFDEYQLRSMGAGPDLVVDLVWRNLRFDQPLDQSRTYNRSKQIETGKDTSGRPTYTTVTATVRVTRRVLNADADMNVIITDAATRNQVKWDQLPSEYRYTYEYAEYSGDKRALDNNDLALINRGSNQRLPTKEDAMAEMMQRIYSNLVNRIRSTVSW</sequence>
<dbReference type="AlphaFoldDB" id="A0A7G5XGN2"/>
<accession>A0A7G5XGN2</accession>
<name>A0A7G5XGN2_9BACT</name>
<reference evidence="2" key="1">
    <citation type="submission" date="2020-08" db="EMBL/GenBank/DDBJ databases">
        <title>Lacibacter sp. S13-6-6 genome sequencing.</title>
        <authorList>
            <person name="Jin L."/>
        </authorList>
    </citation>
    <scope>NUCLEOTIDE SEQUENCE [LARGE SCALE GENOMIC DNA]</scope>
    <source>
        <strain evidence="2">S13-6-6</strain>
    </source>
</reference>
<dbReference type="Proteomes" id="UP000515344">
    <property type="component" value="Chromosome"/>
</dbReference>